<proteinExistence type="predicted"/>
<feature type="region of interest" description="Disordered" evidence="1">
    <location>
        <begin position="1"/>
        <end position="20"/>
    </location>
</feature>
<evidence type="ECO:0000313" key="2">
    <source>
        <dbReference type="EMBL" id="CAG8791732.1"/>
    </source>
</evidence>
<feature type="non-terminal residue" evidence="2">
    <location>
        <position position="1"/>
    </location>
</feature>
<organism evidence="2 3">
    <name type="scientific">Racocetra fulgida</name>
    <dbReference type="NCBI Taxonomy" id="60492"/>
    <lineage>
        <taxon>Eukaryota</taxon>
        <taxon>Fungi</taxon>
        <taxon>Fungi incertae sedis</taxon>
        <taxon>Mucoromycota</taxon>
        <taxon>Glomeromycotina</taxon>
        <taxon>Glomeromycetes</taxon>
        <taxon>Diversisporales</taxon>
        <taxon>Gigasporaceae</taxon>
        <taxon>Racocetra</taxon>
    </lineage>
</organism>
<name>A0A9N9JSG5_9GLOM</name>
<dbReference type="EMBL" id="CAJVPZ010062076">
    <property type="protein sequence ID" value="CAG8791732.1"/>
    <property type="molecule type" value="Genomic_DNA"/>
</dbReference>
<sequence length="62" mass="7398">PSERNNAKKTYSEELSEKSSKINNAQKTYFEELNAINNNQKTYSEENKKVLFDYPQEFEQLF</sequence>
<comment type="caution">
    <text evidence="2">The sequence shown here is derived from an EMBL/GenBank/DDBJ whole genome shotgun (WGS) entry which is preliminary data.</text>
</comment>
<evidence type="ECO:0000313" key="3">
    <source>
        <dbReference type="Proteomes" id="UP000789396"/>
    </source>
</evidence>
<feature type="non-terminal residue" evidence="2">
    <location>
        <position position="62"/>
    </location>
</feature>
<reference evidence="2" key="1">
    <citation type="submission" date="2021-06" db="EMBL/GenBank/DDBJ databases">
        <authorList>
            <person name="Kallberg Y."/>
            <person name="Tangrot J."/>
            <person name="Rosling A."/>
        </authorList>
    </citation>
    <scope>NUCLEOTIDE SEQUENCE</scope>
    <source>
        <strain evidence="2">IN212</strain>
    </source>
</reference>
<dbReference type="Proteomes" id="UP000789396">
    <property type="component" value="Unassembled WGS sequence"/>
</dbReference>
<dbReference type="AlphaFoldDB" id="A0A9N9JSG5"/>
<evidence type="ECO:0000256" key="1">
    <source>
        <dbReference type="SAM" id="MobiDB-lite"/>
    </source>
</evidence>
<gene>
    <name evidence="2" type="ORF">RFULGI_LOCUS16809</name>
</gene>
<keyword evidence="3" id="KW-1185">Reference proteome</keyword>
<accession>A0A9N9JSG5</accession>
<protein>
    <submittedName>
        <fullName evidence="2">6220_t:CDS:1</fullName>
    </submittedName>
</protein>